<evidence type="ECO:0000313" key="1">
    <source>
        <dbReference type="EnsemblPlants" id="AUR62028977-RA:cds"/>
    </source>
</evidence>
<keyword evidence="2" id="KW-1185">Reference proteome</keyword>
<dbReference type="AlphaFoldDB" id="A0A803MG75"/>
<accession>A0A803MG75</accession>
<reference evidence="1" key="1">
    <citation type="journal article" date="2017" name="Nature">
        <title>The genome of Chenopodium quinoa.</title>
        <authorList>
            <person name="Jarvis D.E."/>
            <person name="Ho Y.S."/>
            <person name="Lightfoot D.J."/>
            <person name="Schmoeckel S.M."/>
            <person name="Li B."/>
            <person name="Borm T.J.A."/>
            <person name="Ohyanagi H."/>
            <person name="Mineta K."/>
            <person name="Michell C.T."/>
            <person name="Saber N."/>
            <person name="Kharbatia N.M."/>
            <person name="Rupper R.R."/>
            <person name="Sharp A.R."/>
            <person name="Dally N."/>
            <person name="Boughton B.A."/>
            <person name="Woo Y.H."/>
            <person name="Gao G."/>
            <person name="Schijlen E.G.W.M."/>
            <person name="Guo X."/>
            <person name="Momin A.A."/>
            <person name="Negrao S."/>
            <person name="Al-Babili S."/>
            <person name="Gehring C."/>
            <person name="Roessner U."/>
            <person name="Jung C."/>
            <person name="Murphy K."/>
            <person name="Arold S.T."/>
            <person name="Gojobori T."/>
            <person name="van der Linden C.G."/>
            <person name="van Loo E.N."/>
            <person name="Jellen E.N."/>
            <person name="Maughan P.J."/>
            <person name="Tester M."/>
        </authorList>
    </citation>
    <scope>NUCLEOTIDE SEQUENCE [LARGE SCALE GENOMIC DNA]</scope>
    <source>
        <strain evidence="1">cv. PI 614886</strain>
    </source>
</reference>
<proteinExistence type="predicted"/>
<dbReference type="Proteomes" id="UP000596660">
    <property type="component" value="Unplaced"/>
</dbReference>
<organism evidence="1 2">
    <name type="scientific">Chenopodium quinoa</name>
    <name type="common">Quinoa</name>
    <dbReference type="NCBI Taxonomy" id="63459"/>
    <lineage>
        <taxon>Eukaryota</taxon>
        <taxon>Viridiplantae</taxon>
        <taxon>Streptophyta</taxon>
        <taxon>Embryophyta</taxon>
        <taxon>Tracheophyta</taxon>
        <taxon>Spermatophyta</taxon>
        <taxon>Magnoliopsida</taxon>
        <taxon>eudicotyledons</taxon>
        <taxon>Gunneridae</taxon>
        <taxon>Pentapetalae</taxon>
        <taxon>Caryophyllales</taxon>
        <taxon>Chenopodiaceae</taxon>
        <taxon>Chenopodioideae</taxon>
        <taxon>Atripliceae</taxon>
        <taxon>Chenopodium</taxon>
    </lineage>
</organism>
<dbReference type="Gramene" id="AUR62028977-RA">
    <property type="protein sequence ID" value="AUR62028977-RA:cds"/>
    <property type="gene ID" value="AUR62028977"/>
</dbReference>
<protein>
    <submittedName>
        <fullName evidence="1">Uncharacterized protein</fullName>
    </submittedName>
</protein>
<dbReference type="EnsemblPlants" id="AUR62028977-RA">
    <property type="protein sequence ID" value="AUR62028977-RA:cds"/>
    <property type="gene ID" value="AUR62028977"/>
</dbReference>
<evidence type="ECO:0000313" key="2">
    <source>
        <dbReference type="Proteomes" id="UP000596660"/>
    </source>
</evidence>
<sequence>MAASSVLPMKLELPPKPIQEMIKTIGNQIPERYIYQPSDKAPDISAIGYMDSPIINLNLLSSSSLH</sequence>
<reference evidence="1" key="2">
    <citation type="submission" date="2021-03" db="UniProtKB">
        <authorList>
            <consortium name="EnsemblPlants"/>
        </authorList>
    </citation>
    <scope>IDENTIFICATION</scope>
</reference>
<name>A0A803MG75_CHEQI</name>